<dbReference type="EMBL" id="CP047897">
    <property type="protein sequence ID" value="QHL86266.1"/>
    <property type="molecule type" value="Genomic_DNA"/>
</dbReference>
<keyword evidence="9" id="KW-1185">Reference proteome</keyword>
<evidence type="ECO:0000256" key="1">
    <source>
        <dbReference type="ARBA" id="ARBA00000798"/>
    </source>
</evidence>
<dbReference type="EC" id="3.1.4.4" evidence="3"/>
<name>A0A6P1NR04_9BACT</name>
<keyword evidence="6" id="KW-0443">Lipid metabolism</keyword>
<dbReference type="GO" id="GO:0016891">
    <property type="term" value="F:RNA endonuclease activity producing 5'-phosphomonoesters, hydrolytic mechanism"/>
    <property type="evidence" value="ECO:0007669"/>
    <property type="project" value="TreeGrafter"/>
</dbReference>
<protein>
    <recommendedName>
        <fullName evidence="3">phospholipase D</fullName>
        <ecNumber evidence="3">3.1.4.4</ecNumber>
    </recommendedName>
</protein>
<dbReference type="Gene3D" id="3.30.870.10">
    <property type="entry name" value="Endonuclease Chain A"/>
    <property type="match status" value="1"/>
</dbReference>
<proteinExistence type="inferred from homology"/>
<dbReference type="GO" id="GO:0016042">
    <property type="term" value="P:lipid catabolic process"/>
    <property type="evidence" value="ECO:0007669"/>
    <property type="project" value="UniProtKB-KW"/>
</dbReference>
<gene>
    <name evidence="8" type="ORF">GU926_01915</name>
</gene>
<organism evidence="8 9">
    <name type="scientific">Nibribacter ruber</name>
    <dbReference type="NCBI Taxonomy" id="2698458"/>
    <lineage>
        <taxon>Bacteria</taxon>
        <taxon>Pseudomonadati</taxon>
        <taxon>Bacteroidota</taxon>
        <taxon>Cytophagia</taxon>
        <taxon>Cytophagales</taxon>
        <taxon>Hymenobacteraceae</taxon>
        <taxon>Nibribacter</taxon>
    </lineage>
</organism>
<dbReference type="Pfam" id="PF13091">
    <property type="entry name" value="PLDc_2"/>
    <property type="match status" value="1"/>
</dbReference>
<feature type="domain" description="Phospholipase D-like" evidence="7">
    <location>
        <begin position="12"/>
        <end position="134"/>
    </location>
</feature>
<dbReference type="AlphaFoldDB" id="A0A6P1NR04"/>
<evidence type="ECO:0000313" key="8">
    <source>
        <dbReference type="EMBL" id="QHL86266.1"/>
    </source>
</evidence>
<dbReference type="Proteomes" id="UP000464214">
    <property type="component" value="Chromosome"/>
</dbReference>
<evidence type="ECO:0000256" key="6">
    <source>
        <dbReference type="ARBA" id="ARBA00023098"/>
    </source>
</evidence>
<evidence type="ECO:0000256" key="5">
    <source>
        <dbReference type="ARBA" id="ARBA00022963"/>
    </source>
</evidence>
<dbReference type="KEGG" id="nib:GU926_01915"/>
<dbReference type="InterPro" id="IPR051406">
    <property type="entry name" value="PLD_domain"/>
</dbReference>
<evidence type="ECO:0000256" key="4">
    <source>
        <dbReference type="ARBA" id="ARBA00022801"/>
    </source>
</evidence>
<keyword evidence="4" id="KW-0378">Hydrolase</keyword>
<comment type="catalytic activity">
    <reaction evidence="1">
        <text>a 1,2-diacyl-sn-glycero-3-phosphocholine + H2O = a 1,2-diacyl-sn-glycero-3-phosphate + choline + H(+)</text>
        <dbReference type="Rhea" id="RHEA:14445"/>
        <dbReference type="ChEBI" id="CHEBI:15354"/>
        <dbReference type="ChEBI" id="CHEBI:15377"/>
        <dbReference type="ChEBI" id="CHEBI:15378"/>
        <dbReference type="ChEBI" id="CHEBI:57643"/>
        <dbReference type="ChEBI" id="CHEBI:58608"/>
        <dbReference type="EC" id="3.1.4.4"/>
    </reaction>
</comment>
<dbReference type="InterPro" id="IPR025202">
    <property type="entry name" value="PLD-like_dom"/>
</dbReference>
<dbReference type="RefSeq" id="WP_160688517.1">
    <property type="nucleotide sequence ID" value="NZ_CP047897.1"/>
</dbReference>
<evidence type="ECO:0000256" key="2">
    <source>
        <dbReference type="ARBA" id="ARBA00008664"/>
    </source>
</evidence>
<comment type="similarity">
    <text evidence="2">Belongs to the phospholipase D family.</text>
</comment>
<evidence type="ECO:0000313" key="9">
    <source>
        <dbReference type="Proteomes" id="UP000464214"/>
    </source>
</evidence>
<dbReference type="PANTHER" id="PTHR43856:SF1">
    <property type="entry name" value="MITOCHONDRIAL CARDIOLIPIN HYDROLASE"/>
    <property type="match status" value="1"/>
</dbReference>
<dbReference type="SUPFAM" id="SSF56024">
    <property type="entry name" value="Phospholipase D/nuclease"/>
    <property type="match status" value="1"/>
</dbReference>
<evidence type="ECO:0000259" key="7">
    <source>
        <dbReference type="Pfam" id="PF13091"/>
    </source>
</evidence>
<dbReference type="PANTHER" id="PTHR43856">
    <property type="entry name" value="CARDIOLIPIN HYDROLASE"/>
    <property type="match status" value="1"/>
</dbReference>
<dbReference type="GO" id="GO:0004630">
    <property type="term" value="F:phospholipase D activity"/>
    <property type="evidence" value="ECO:0007669"/>
    <property type="project" value="UniProtKB-EC"/>
</dbReference>
<keyword evidence="5" id="KW-0442">Lipid degradation</keyword>
<reference evidence="8 9" key="1">
    <citation type="submission" date="2020-01" db="EMBL/GenBank/DDBJ databases">
        <authorList>
            <person name="Kim M."/>
        </authorList>
    </citation>
    <scope>NUCLEOTIDE SEQUENCE [LARGE SCALE GENOMIC DNA]</scope>
    <source>
        <strain evidence="8 9">BT10</strain>
    </source>
</reference>
<evidence type="ECO:0000256" key="3">
    <source>
        <dbReference type="ARBA" id="ARBA00012027"/>
    </source>
</evidence>
<sequence>MEIFFSGIKAIIVSQLESASQKILVAVSWLTDRELFSILLDKLKSGVRVSLITRNDYLNNHPSALPWQRFIEAGGELRFCQPGKMLHYKFCVIDGRTALATSYNWTCFAGANNRENIMLMDDQATIESFTEEFNFLRQQFSLETNPARIEMQSVSEKLHGFYETTIEADESNQSLKLLEL</sequence>
<accession>A0A6P1NR04</accession>